<reference evidence="1" key="1">
    <citation type="submission" date="2018-02" db="EMBL/GenBank/DDBJ databases">
        <title>Rhizophora mucronata_Transcriptome.</title>
        <authorList>
            <person name="Meera S.P."/>
            <person name="Sreeshan A."/>
            <person name="Augustine A."/>
        </authorList>
    </citation>
    <scope>NUCLEOTIDE SEQUENCE</scope>
    <source>
        <tissue evidence="1">Leaf</tissue>
    </source>
</reference>
<protein>
    <submittedName>
        <fullName evidence="1">Uncharacterized protein</fullName>
    </submittedName>
</protein>
<dbReference type="AlphaFoldDB" id="A0A2P2QTC6"/>
<organism evidence="1">
    <name type="scientific">Rhizophora mucronata</name>
    <name type="common">Asiatic mangrove</name>
    <dbReference type="NCBI Taxonomy" id="61149"/>
    <lineage>
        <taxon>Eukaryota</taxon>
        <taxon>Viridiplantae</taxon>
        <taxon>Streptophyta</taxon>
        <taxon>Embryophyta</taxon>
        <taxon>Tracheophyta</taxon>
        <taxon>Spermatophyta</taxon>
        <taxon>Magnoliopsida</taxon>
        <taxon>eudicotyledons</taxon>
        <taxon>Gunneridae</taxon>
        <taxon>Pentapetalae</taxon>
        <taxon>rosids</taxon>
        <taxon>fabids</taxon>
        <taxon>Malpighiales</taxon>
        <taxon>Rhizophoraceae</taxon>
        <taxon>Rhizophora</taxon>
    </lineage>
</organism>
<evidence type="ECO:0000313" key="1">
    <source>
        <dbReference type="EMBL" id="MBX70205.1"/>
    </source>
</evidence>
<name>A0A2P2QTC6_RHIMU</name>
<sequence length="40" mass="4369">MDFPNAHLGKTMGICLHLIKGIMICCDLLKGIVRTGKLLT</sequence>
<accession>A0A2P2QTC6</accession>
<dbReference type="EMBL" id="GGEC01089721">
    <property type="protein sequence ID" value="MBX70205.1"/>
    <property type="molecule type" value="Transcribed_RNA"/>
</dbReference>
<proteinExistence type="predicted"/>